<keyword evidence="4" id="KW-1185">Reference proteome</keyword>
<keyword evidence="1" id="KW-0175">Coiled coil</keyword>
<protein>
    <submittedName>
        <fullName evidence="3">Uncharacterized protein</fullName>
    </submittedName>
</protein>
<dbReference type="OMA" id="IICESQY"/>
<feature type="compositionally biased region" description="Low complexity" evidence="2">
    <location>
        <begin position="201"/>
        <end position="214"/>
    </location>
</feature>
<dbReference type="EMBL" id="CAJJDM010000123">
    <property type="protein sequence ID" value="CAD8103212.1"/>
    <property type="molecule type" value="Genomic_DNA"/>
</dbReference>
<proteinExistence type="predicted"/>
<name>A0A8S1PJ18_PARPR</name>
<feature type="coiled-coil region" evidence="1">
    <location>
        <begin position="35"/>
        <end position="76"/>
    </location>
</feature>
<sequence length="254" mass="29868">MNIQDNLELLNHQLHISNNKLLLQVEVLSHQNNLLNKKLIEQQNINNQIQFLQNENNQLKQDILILQETLFNFKNEKNNNIEQSYSSMLLVLAKENEKELTCLKQEYKDHIFRLQQEKNQFFEQAVSMGIQNQTAKNLELQTTKIIQIAQKLEKILYESPQNQESKIEKANSAREIYDNLIYQLNTDLNKNQKESEKNNKFNHTQTTTKTSSSMKYKDKPINFTKLLSLTRTNESPRNQAYLNGLSLQTVNKNN</sequence>
<evidence type="ECO:0000256" key="2">
    <source>
        <dbReference type="SAM" id="MobiDB-lite"/>
    </source>
</evidence>
<gene>
    <name evidence="3" type="ORF">PPRIM_AZ9-3.1.T1200091</name>
</gene>
<dbReference type="AlphaFoldDB" id="A0A8S1PJ18"/>
<organism evidence="3 4">
    <name type="scientific">Paramecium primaurelia</name>
    <dbReference type="NCBI Taxonomy" id="5886"/>
    <lineage>
        <taxon>Eukaryota</taxon>
        <taxon>Sar</taxon>
        <taxon>Alveolata</taxon>
        <taxon>Ciliophora</taxon>
        <taxon>Intramacronucleata</taxon>
        <taxon>Oligohymenophorea</taxon>
        <taxon>Peniculida</taxon>
        <taxon>Parameciidae</taxon>
        <taxon>Paramecium</taxon>
    </lineage>
</organism>
<evidence type="ECO:0000313" key="3">
    <source>
        <dbReference type="EMBL" id="CAD8103212.1"/>
    </source>
</evidence>
<evidence type="ECO:0000313" key="4">
    <source>
        <dbReference type="Proteomes" id="UP000688137"/>
    </source>
</evidence>
<reference evidence="3" key="1">
    <citation type="submission" date="2021-01" db="EMBL/GenBank/DDBJ databases">
        <authorList>
            <consortium name="Genoscope - CEA"/>
            <person name="William W."/>
        </authorList>
    </citation>
    <scope>NUCLEOTIDE SEQUENCE</scope>
</reference>
<accession>A0A8S1PJ18</accession>
<dbReference type="Proteomes" id="UP000688137">
    <property type="component" value="Unassembled WGS sequence"/>
</dbReference>
<evidence type="ECO:0000256" key="1">
    <source>
        <dbReference type="SAM" id="Coils"/>
    </source>
</evidence>
<feature type="region of interest" description="Disordered" evidence="2">
    <location>
        <begin position="192"/>
        <end position="215"/>
    </location>
</feature>
<comment type="caution">
    <text evidence="3">The sequence shown here is derived from an EMBL/GenBank/DDBJ whole genome shotgun (WGS) entry which is preliminary data.</text>
</comment>